<dbReference type="CDD" id="cd04301">
    <property type="entry name" value="NAT_SF"/>
    <property type="match status" value="1"/>
</dbReference>
<comment type="caution">
    <text evidence="2">The sequence shown here is derived from an EMBL/GenBank/DDBJ whole genome shotgun (WGS) entry which is preliminary data.</text>
</comment>
<dbReference type="PANTHER" id="PTHR43138">
    <property type="entry name" value="ACETYLTRANSFERASE, GNAT FAMILY"/>
    <property type="match status" value="1"/>
</dbReference>
<dbReference type="Gene3D" id="3.40.630.30">
    <property type="match status" value="1"/>
</dbReference>
<keyword evidence="3" id="KW-1185">Reference proteome</keyword>
<evidence type="ECO:0000259" key="1">
    <source>
        <dbReference type="PROSITE" id="PS51186"/>
    </source>
</evidence>
<dbReference type="InterPro" id="IPR016181">
    <property type="entry name" value="Acyl_CoA_acyltransferase"/>
</dbReference>
<evidence type="ECO:0000313" key="2">
    <source>
        <dbReference type="EMBL" id="MDO1448009.1"/>
    </source>
</evidence>
<dbReference type="PROSITE" id="PS51186">
    <property type="entry name" value="GNAT"/>
    <property type="match status" value="1"/>
</dbReference>
<dbReference type="Proteomes" id="UP001168528">
    <property type="component" value="Unassembled WGS sequence"/>
</dbReference>
<protein>
    <submittedName>
        <fullName evidence="2">GNAT family N-acetyltransferase</fullName>
    </submittedName>
</protein>
<proteinExistence type="predicted"/>
<name>A0ABT8R7S2_9BACT</name>
<dbReference type="RefSeq" id="WP_302038814.1">
    <property type="nucleotide sequence ID" value="NZ_JAUKPO010000009.1"/>
</dbReference>
<organism evidence="2 3">
    <name type="scientific">Rhodocytophaga aerolata</name>
    <dbReference type="NCBI Taxonomy" id="455078"/>
    <lineage>
        <taxon>Bacteria</taxon>
        <taxon>Pseudomonadati</taxon>
        <taxon>Bacteroidota</taxon>
        <taxon>Cytophagia</taxon>
        <taxon>Cytophagales</taxon>
        <taxon>Rhodocytophagaceae</taxon>
        <taxon>Rhodocytophaga</taxon>
    </lineage>
</organism>
<evidence type="ECO:0000313" key="3">
    <source>
        <dbReference type="Proteomes" id="UP001168528"/>
    </source>
</evidence>
<dbReference type="Pfam" id="PF00583">
    <property type="entry name" value="Acetyltransf_1"/>
    <property type="match status" value="1"/>
</dbReference>
<gene>
    <name evidence="2" type="ORF">Q0590_17180</name>
</gene>
<dbReference type="EMBL" id="JAUKPO010000009">
    <property type="protein sequence ID" value="MDO1448009.1"/>
    <property type="molecule type" value="Genomic_DNA"/>
</dbReference>
<dbReference type="SUPFAM" id="SSF55729">
    <property type="entry name" value="Acyl-CoA N-acyltransferases (Nat)"/>
    <property type="match status" value="1"/>
</dbReference>
<reference evidence="2" key="1">
    <citation type="submission" date="2023-07" db="EMBL/GenBank/DDBJ databases">
        <title>The genome sequence of Rhodocytophaga aerolata KACC 12507.</title>
        <authorList>
            <person name="Zhang X."/>
        </authorList>
    </citation>
    <scope>NUCLEOTIDE SEQUENCE</scope>
    <source>
        <strain evidence="2">KACC 12507</strain>
    </source>
</reference>
<accession>A0ABT8R7S2</accession>
<feature type="domain" description="N-acetyltransferase" evidence="1">
    <location>
        <begin position="5"/>
        <end position="164"/>
    </location>
</feature>
<dbReference type="PANTHER" id="PTHR43138:SF1">
    <property type="entry name" value="N-ACETYLTRANSFERASE ACA1"/>
    <property type="match status" value="1"/>
</dbReference>
<dbReference type="InterPro" id="IPR052742">
    <property type="entry name" value="Mito_N-acetyltransferase"/>
</dbReference>
<sequence length="164" mass="18332">MDTHLLIRQALETDKEAIWEIIRQVIRNGDTYVFSPDTPKDEMLQYWFSNGTYTFVAELENKIAGTFIFKANQPGLGSHVANAAFMVNPAMQGKGIGSALGEAALREAKQAGFLAMQFNIVVSTNTVAKRLWDKLGFTTIGRLPKVFNHAEYGLTDAFVMHRFL</sequence>
<dbReference type="InterPro" id="IPR000182">
    <property type="entry name" value="GNAT_dom"/>
</dbReference>